<dbReference type="EMBL" id="CP053921">
    <property type="protein sequence ID" value="QKG72461.1"/>
    <property type="molecule type" value="Genomic_DNA"/>
</dbReference>
<organism evidence="3 4">
    <name type="scientific">Erythrobacter mangrovi</name>
    <dbReference type="NCBI Taxonomy" id="2739433"/>
    <lineage>
        <taxon>Bacteria</taxon>
        <taxon>Pseudomonadati</taxon>
        <taxon>Pseudomonadota</taxon>
        <taxon>Alphaproteobacteria</taxon>
        <taxon>Sphingomonadales</taxon>
        <taxon>Erythrobacteraceae</taxon>
        <taxon>Erythrobacter/Porphyrobacter group</taxon>
        <taxon>Erythrobacter</taxon>
    </lineage>
</organism>
<reference evidence="3 4" key="1">
    <citation type="submission" date="2020-05" db="EMBL/GenBank/DDBJ databases">
        <title>Erythrobacter mangrovi sp. nov., isolated from rhizosphere soil of mangrove plant (Kandelia candel).</title>
        <authorList>
            <person name="Ye Y.H."/>
        </authorList>
    </citation>
    <scope>NUCLEOTIDE SEQUENCE [LARGE SCALE GENOMIC DNA]</scope>
    <source>
        <strain evidence="3 4">EB310</strain>
    </source>
</reference>
<sequence length="155" mass="16645">MTELLQTYWPAVVIALALGLVIAWYVFKASRRTRVTGTVKDVLDEGASPAERNKALIDSAPAAKQEPKPVTAAPPSGDDLTRIKGLGPKLAALLGELGVTSFAQVAAWDDGEIDRIDAQLGRFQGRIRRDDWVGQAKLLAAGDQSGFANKYGRLD</sequence>
<feature type="region of interest" description="Disordered" evidence="1">
    <location>
        <begin position="52"/>
        <end position="78"/>
    </location>
</feature>
<keyword evidence="4" id="KW-1185">Reference proteome</keyword>
<name>A0A7D4BC57_9SPHN</name>
<keyword evidence="2" id="KW-1133">Transmembrane helix</keyword>
<evidence type="ECO:0000256" key="2">
    <source>
        <dbReference type="SAM" id="Phobius"/>
    </source>
</evidence>
<keyword evidence="2" id="KW-0472">Membrane</keyword>
<proteinExistence type="predicted"/>
<evidence type="ECO:0000256" key="1">
    <source>
        <dbReference type="SAM" id="MobiDB-lite"/>
    </source>
</evidence>
<dbReference type="KEGG" id="emv:HQR01_14390"/>
<dbReference type="AlphaFoldDB" id="A0A7D4BC57"/>
<gene>
    <name evidence="3" type="ORF">HQR01_14390</name>
</gene>
<evidence type="ECO:0000313" key="4">
    <source>
        <dbReference type="Proteomes" id="UP000504693"/>
    </source>
</evidence>
<dbReference type="Gene3D" id="1.10.150.20">
    <property type="entry name" value="5' to 3' exonuclease, C-terminal subdomain"/>
    <property type="match status" value="1"/>
</dbReference>
<evidence type="ECO:0000313" key="3">
    <source>
        <dbReference type="EMBL" id="QKG72461.1"/>
    </source>
</evidence>
<dbReference type="RefSeq" id="WP_173215748.1">
    <property type="nucleotide sequence ID" value="NZ_CP053921.1"/>
</dbReference>
<feature type="transmembrane region" description="Helical" evidence="2">
    <location>
        <begin position="6"/>
        <end position="27"/>
    </location>
</feature>
<keyword evidence="2" id="KW-0812">Transmembrane</keyword>
<dbReference type="Proteomes" id="UP000504693">
    <property type="component" value="Chromosome"/>
</dbReference>
<accession>A0A7D4BC57</accession>
<protein>
    <submittedName>
        <fullName evidence="3">Uncharacterized protein</fullName>
    </submittedName>
</protein>